<evidence type="ECO:0000313" key="1">
    <source>
        <dbReference type="EMBL" id="BAG79048.1"/>
    </source>
</evidence>
<reference evidence="1 2" key="1">
    <citation type="journal article" date="2008" name="DNA Res.">
        <title>Complete genome sequence and comparative analysis of the wild-type commensal Escherichia coli strain SE11 isolated from a healthy adult.</title>
        <authorList>
            <person name="Oshima K."/>
            <person name="Toh H."/>
            <person name="Ogura Y."/>
            <person name="Sasamoto H."/>
            <person name="Morita H."/>
            <person name="Park S.-H."/>
            <person name="Ooka T."/>
            <person name="Iyoda S."/>
            <person name="Taylor T.D."/>
            <person name="Hayashi T."/>
            <person name="Itoh K."/>
            <person name="Hattori M."/>
        </authorList>
    </citation>
    <scope>NUCLEOTIDE SEQUENCE [LARGE SCALE GENOMIC DNA]</scope>
    <source>
        <strain evidence="1 2">SE11</strain>
    </source>
</reference>
<organism evidence="1 2">
    <name type="scientific">Escherichia coli (strain SE11)</name>
    <dbReference type="NCBI Taxonomy" id="409438"/>
    <lineage>
        <taxon>Bacteria</taxon>
        <taxon>Pseudomonadati</taxon>
        <taxon>Pseudomonadota</taxon>
        <taxon>Gammaproteobacteria</taxon>
        <taxon>Enterobacterales</taxon>
        <taxon>Enterobacteriaceae</taxon>
        <taxon>Escherichia</taxon>
    </lineage>
</organism>
<protein>
    <recommendedName>
        <fullName evidence="3">Mannitol-1-phosphate 5-dehydrogenase</fullName>
    </recommendedName>
</protein>
<dbReference type="KEGG" id="ecy:ECSE_3524"/>
<evidence type="ECO:0000313" key="2">
    <source>
        <dbReference type="Proteomes" id="UP000008199"/>
    </source>
</evidence>
<dbReference type="AlphaFoldDB" id="A0A979H4U4"/>
<dbReference type="Proteomes" id="UP000008199">
    <property type="component" value="Chromosome"/>
</dbReference>
<evidence type="ECO:0008006" key="3">
    <source>
        <dbReference type="Google" id="ProtNLM"/>
    </source>
</evidence>
<accession>A0A979H4U4</accession>
<gene>
    <name evidence="1" type="ordered locus">ECSE_3524</name>
</gene>
<proteinExistence type="predicted"/>
<sequence length="60" mass="6948">MRRCASYQAYKRNITVGRIRRLRRIRQPLPDATLCVLSGLQTEHNRRSDKAFTPHPTAVA</sequence>
<dbReference type="EMBL" id="AP009240">
    <property type="protein sequence ID" value="BAG79048.1"/>
    <property type="molecule type" value="Genomic_DNA"/>
</dbReference>
<name>A0A979H4U4_ECOSE</name>